<dbReference type="InterPro" id="IPR050629">
    <property type="entry name" value="STE20/SPS1-PAK"/>
</dbReference>
<dbReference type="SMART" id="SM00220">
    <property type="entry name" value="S_TKc"/>
    <property type="match status" value="1"/>
</dbReference>
<dbReference type="Pfam" id="PF00069">
    <property type="entry name" value="Pkinase"/>
    <property type="match status" value="1"/>
</dbReference>
<dbReference type="InterPro" id="IPR001245">
    <property type="entry name" value="Ser-Thr/Tyr_kinase_cat_dom"/>
</dbReference>
<dbReference type="PANTHER" id="PTHR48012:SF26">
    <property type="entry name" value="SERINE_THREONINE-PROTEIN KINASE DDB_G0283821-RELATED"/>
    <property type="match status" value="1"/>
</dbReference>
<dbReference type="SUPFAM" id="SSF56112">
    <property type="entry name" value="Protein kinase-like (PK-like)"/>
    <property type="match status" value="1"/>
</dbReference>
<dbReference type="PRINTS" id="PR00109">
    <property type="entry name" value="TYRKINASE"/>
</dbReference>
<keyword evidence="2" id="KW-0808">Transferase</keyword>
<dbReference type="InterPro" id="IPR011009">
    <property type="entry name" value="Kinase-like_dom_sf"/>
</dbReference>
<dbReference type="Proteomes" id="UP000019375">
    <property type="component" value="Unassembled WGS sequence"/>
</dbReference>
<keyword evidence="3 5" id="KW-0547">Nucleotide-binding</keyword>
<feature type="compositionally biased region" description="Polar residues" evidence="6">
    <location>
        <begin position="8"/>
        <end position="20"/>
    </location>
</feature>
<proteinExistence type="predicted"/>
<feature type="binding site" evidence="5">
    <location>
        <position position="64"/>
    </location>
    <ligand>
        <name>ATP</name>
        <dbReference type="ChEBI" id="CHEBI:30616"/>
    </ligand>
</feature>
<dbReference type="EC" id="2.7.11.1" evidence="1"/>
<gene>
    <name evidence="8" type="ORF">BN860_09824g</name>
</gene>
<feature type="domain" description="Protein kinase" evidence="7">
    <location>
        <begin position="35"/>
        <end position="283"/>
    </location>
</feature>
<evidence type="ECO:0000256" key="2">
    <source>
        <dbReference type="ARBA" id="ARBA00022527"/>
    </source>
</evidence>
<protein>
    <recommendedName>
        <fullName evidence="1">non-specific serine/threonine protein kinase</fullName>
        <ecNumber evidence="1">2.7.11.1</ecNumber>
    </recommendedName>
</protein>
<dbReference type="EMBL" id="HG316456">
    <property type="protein sequence ID" value="CDF89128.1"/>
    <property type="molecule type" value="Genomic_DNA"/>
</dbReference>
<dbReference type="GO" id="GO:0005524">
    <property type="term" value="F:ATP binding"/>
    <property type="evidence" value="ECO:0007669"/>
    <property type="project" value="UniProtKB-UniRule"/>
</dbReference>
<keyword evidence="2" id="KW-0418">Kinase</keyword>
<feature type="region of interest" description="Disordered" evidence="6">
    <location>
        <begin position="1"/>
        <end position="23"/>
    </location>
</feature>
<evidence type="ECO:0000313" key="8">
    <source>
        <dbReference type="EMBL" id="CDF89128.1"/>
    </source>
</evidence>
<dbReference type="Gene3D" id="1.10.510.10">
    <property type="entry name" value="Transferase(Phosphotransferase) domain 1"/>
    <property type="match status" value="1"/>
</dbReference>
<keyword evidence="9" id="KW-1185">Reference proteome</keyword>
<dbReference type="OrthoDB" id="8693905at2759"/>
<feature type="region of interest" description="Disordered" evidence="6">
    <location>
        <begin position="350"/>
        <end position="385"/>
    </location>
</feature>
<dbReference type="PROSITE" id="PS00108">
    <property type="entry name" value="PROTEIN_KINASE_ST"/>
    <property type="match status" value="1"/>
</dbReference>
<evidence type="ECO:0000313" key="9">
    <source>
        <dbReference type="Proteomes" id="UP000019375"/>
    </source>
</evidence>
<reference evidence="9" key="1">
    <citation type="journal article" date="2013" name="Genome Announc.">
        <title>Genome sequence of the food spoilage yeast Zygosaccharomyces bailii CLIB 213(T).</title>
        <authorList>
            <person name="Galeote V."/>
            <person name="Bigey F."/>
            <person name="Devillers H."/>
            <person name="Neuveglise C."/>
            <person name="Dequin S."/>
        </authorList>
    </citation>
    <scope>NUCLEOTIDE SEQUENCE [LARGE SCALE GENOMIC DNA]</scope>
    <source>
        <strain evidence="9">CLIB 213 / ATCC 58445 / CBS 680 / CCRC 21525 / NBRC 1098 / NCYC 1416 / NRRL Y-2227</strain>
    </source>
</reference>
<sequence length="948" mass="107768">MTERINLTPAQQQQTVSQTERSSKLEAQKKSQIQYQLKQVIGKGSYGIVYKAMNRKTQKMVAIKEVNYDNDDELADIMSEIDLLKNLNHINIVKYHGFIQKSHNLYIILEYCSHGSLKNFISRGNGLPEAKAKVYVKQTLNGLNYLHEQGVIHRDIKAANILLDSNNVVKLADFGVSTKVNTMTVAMTVAGSLNWMAPEIIGNRGASTLSDIWSLGATVLEVLTGNPPFHNLVDINIYYAIENDAFIPPSFLSKEAQDFLSICFQKNMYQRPTAAQLLKHRWVAGDSPANKLELYKESNNDLDFQWDQDFGDSLQETNLRRPSLQHSSVSTSCLPSLAKTRVTYSSASSASSTSLVTPGTSAAATRSSRDPLSSTPRRPVHKSGVKEEEAGILLNSLGKETVQVSEEELSFLFGYSNMEDIVQSVIQLLRESSNENLVLSIFDYDKKYNFGNLRKKFVMMGGVPSILEYNSIIEQFFIKDSYKVLIQCGILYRTHILKDSIILELTYKFLDMLDSPQFWCHWCSKHLKIPNLIANLGNRSAQSIVLKLSSYHEASNWFPPLFLECILKLPPRANQPLHIIFKALASILIQSHNNATAQIVASPSSKVSMALTSTMDFPDTFIPWVLQFLEDPKFYEMENAYIWKYYMNVIFQATHLHRRLLNQLLGNDRFISLIRKLLGNRENTTQLLYVPLSIVMEISTEMTKFYPVLVELGLNFIHAREEFIVGGLEILLNSLQFALHDPTKFVRDAEHMSIRFPSGSSSKPPVFLSYQDLVDPFFKIRENNLEFGNFIAKFIKICFLTPLDFISFKILVHPDFNERVTAFFRLYRNSLLIQIDLLKFVKLVFARSLEYLNMTKEREADAENIVISKLEKMTNFLDRNWDHQIEGQVGCDSILIQQLCNDIKAFATIPPTTFTRSSIHIQRSRGQINSSLENDRSALSALRSGVSS</sequence>
<dbReference type="InterPro" id="IPR000719">
    <property type="entry name" value="Prot_kinase_dom"/>
</dbReference>
<evidence type="ECO:0000259" key="7">
    <source>
        <dbReference type="PROSITE" id="PS50011"/>
    </source>
</evidence>
<evidence type="ECO:0000256" key="3">
    <source>
        <dbReference type="ARBA" id="ARBA00022741"/>
    </source>
</evidence>
<accession>A0A8J2T8B8</accession>
<evidence type="ECO:0000256" key="4">
    <source>
        <dbReference type="ARBA" id="ARBA00022840"/>
    </source>
</evidence>
<keyword evidence="2" id="KW-0723">Serine/threonine-protein kinase</keyword>
<dbReference type="GO" id="GO:0004674">
    <property type="term" value="F:protein serine/threonine kinase activity"/>
    <property type="evidence" value="ECO:0007669"/>
    <property type="project" value="UniProtKB-KW"/>
</dbReference>
<dbReference type="FunFam" id="1.10.510.10:FF:000571">
    <property type="entry name" value="Maternal embryonic leucine zipper kinase"/>
    <property type="match status" value="1"/>
</dbReference>
<name>A0A8J2T8B8_ZYGB2</name>
<dbReference type="InterPro" id="IPR008271">
    <property type="entry name" value="Ser/Thr_kinase_AS"/>
</dbReference>
<evidence type="ECO:0000256" key="1">
    <source>
        <dbReference type="ARBA" id="ARBA00012513"/>
    </source>
</evidence>
<dbReference type="FunFam" id="3.30.200.20:FF:000042">
    <property type="entry name" value="Aurora kinase A"/>
    <property type="match status" value="1"/>
</dbReference>
<evidence type="ECO:0000256" key="6">
    <source>
        <dbReference type="SAM" id="MobiDB-lite"/>
    </source>
</evidence>
<dbReference type="AlphaFoldDB" id="A0A8J2T8B8"/>
<keyword evidence="4 5" id="KW-0067">ATP-binding</keyword>
<dbReference type="PANTHER" id="PTHR48012">
    <property type="entry name" value="STERILE20-LIKE KINASE, ISOFORM B-RELATED"/>
    <property type="match status" value="1"/>
</dbReference>
<dbReference type="PROSITE" id="PS00107">
    <property type="entry name" value="PROTEIN_KINASE_ATP"/>
    <property type="match status" value="1"/>
</dbReference>
<organism evidence="8 9">
    <name type="scientific">Zygosaccharomyces bailii (strain CLIB 213 / ATCC 58445 / CBS 680 / BCRC 21525 / NBRC 1098 / NCYC 1416 / NRRL Y-2227)</name>
    <dbReference type="NCBI Taxonomy" id="1333698"/>
    <lineage>
        <taxon>Eukaryota</taxon>
        <taxon>Fungi</taxon>
        <taxon>Dikarya</taxon>
        <taxon>Ascomycota</taxon>
        <taxon>Saccharomycotina</taxon>
        <taxon>Saccharomycetes</taxon>
        <taxon>Saccharomycetales</taxon>
        <taxon>Saccharomycetaceae</taxon>
        <taxon>Zygosaccharomyces</taxon>
    </lineage>
</organism>
<dbReference type="GO" id="GO:0005737">
    <property type="term" value="C:cytoplasm"/>
    <property type="evidence" value="ECO:0007669"/>
    <property type="project" value="TreeGrafter"/>
</dbReference>
<feature type="compositionally biased region" description="Polar residues" evidence="6">
    <location>
        <begin position="355"/>
        <end position="376"/>
    </location>
</feature>
<evidence type="ECO:0000256" key="5">
    <source>
        <dbReference type="PROSITE-ProRule" id="PRU10141"/>
    </source>
</evidence>
<dbReference type="PROSITE" id="PS50011">
    <property type="entry name" value="PROTEIN_KINASE_DOM"/>
    <property type="match status" value="1"/>
</dbReference>
<dbReference type="InterPro" id="IPR017441">
    <property type="entry name" value="Protein_kinase_ATP_BS"/>
</dbReference>